<feature type="region of interest" description="Disordered" evidence="4">
    <location>
        <begin position="164"/>
        <end position="206"/>
    </location>
</feature>
<accession>A0ABP8HKX3</accession>
<proteinExistence type="predicted"/>
<feature type="compositionally biased region" description="Basic residues" evidence="4">
    <location>
        <begin position="189"/>
        <end position="200"/>
    </location>
</feature>
<evidence type="ECO:0000256" key="4">
    <source>
        <dbReference type="SAM" id="MobiDB-lite"/>
    </source>
</evidence>
<evidence type="ECO:0000256" key="1">
    <source>
        <dbReference type="ARBA" id="ARBA00022722"/>
    </source>
</evidence>
<evidence type="ECO:0000256" key="3">
    <source>
        <dbReference type="ARBA" id="ARBA00022801"/>
    </source>
</evidence>
<dbReference type="PROSITE" id="PS50830">
    <property type="entry name" value="TNASE_3"/>
    <property type="match status" value="1"/>
</dbReference>
<comment type="caution">
    <text evidence="6">The sequence shown here is derived from an EMBL/GenBank/DDBJ whole genome shotgun (WGS) entry which is preliminary data.</text>
</comment>
<dbReference type="InterPro" id="IPR002071">
    <property type="entry name" value="Thermonucl_AS"/>
</dbReference>
<dbReference type="Pfam" id="PF00565">
    <property type="entry name" value="SNase"/>
    <property type="match status" value="1"/>
</dbReference>
<sequence length="223" mass="25770">MQYFVFADAYLSRKFYIAMNKLRLLLIFFLIAVAGCNQMPEDVYKVVKIKDGDTIELLSSDFKNITIRLAEIDCPEKAQAYGQAARQFTAQLCFGKEVRIQGGTQDRYGRTVATVLLTDGTNINNELVKNGYAWQYKAYSKNNPELAALEQQAREAHLGLWQDANPTEPWNFRRHKTAGSTTQKAEKKPTKKPRKKRRKKKEVEEELETTMIFPWEGFWLRAC</sequence>
<dbReference type="PROSITE" id="PS01123">
    <property type="entry name" value="TNASE_1"/>
    <property type="match status" value="1"/>
</dbReference>
<evidence type="ECO:0000256" key="2">
    <source>
        <dbReference type="ARBA" id="ARBA00022759"/>
    </source>
</evidence>
<dbReference type="Proteomes" id="UP001500582">
    <property type="component" value="Unassembled WGS sequence"/>
</dbReference>
<protein>
    <recommendedName>
        <fullName evidence="5">TNase-like domain-containing protein</fullName>
    </recommendedName>
</protein>
<dbReference type="SUPFAM" id="SSF50199">
    <property type="entry name" value="Staphylococcal nuclease"/>
    <property type="match status" value="1"/>
</dbReference>
<keyword evidence="3" id="KW-0378">Hydrolase</keyword>
<keyword evidence="7" id="KW-1185">Reference proteome</keyword>
<dbReference type="CDD" id="cd00175">
    <property type="entry name" value="SNc"/>
    <property type="match status" value="1"/>
</dbReference>
<name>A0ABP8HKX3_9SPHI</name>
<reference evidence="7" key="1">
    <citation type="journal article" date="2019" name="Int. J. Syst. Evol. Microbiol.">
        <title>The Global Catalogue of Microorganisms (GCM) 10K type strain sequencing project: providing services to taxonomists for standard genome sequencing and annotation.</title>
        <authorList>
            <consortium name="The Broad Institute Genomics Platform"/>
            <consortium name="The Broad Institute Genome Sequencing Center for Infectious Disease"/>
            <person name="Wu L."/>
            <person name="Ma J."/>
        </authorList>
    </citation>
    <scope>NUCLEOTIDE SEQUENCE [LARGE SCALE GENOMIC DNA]</scope>
    <source>
        <strain evidence="7">JCM 17705</strain>
    </source>
</reference>
<keyword evidence="2" id="KW-0255">Endonuclease</keyword>
<dbReference type="SMART" id="SM00318">
    <property type="entry name" value="SNc"/>
    <property type="match status" value="1"/>
</dbReference>
<dbReference type="EMBL" id="BAABFT010000026">
    <property type="protein sequence ID" value="GAA4340771.1"/>
    <property type="molecule type" value="Genomic_DNA"/>
</dbReference>
<gene>
    <name evidence="6" type="ORF">GCM10023149_52490</name>
</gene>
<evidence type="ECO:0000313" key="6">
    <source>
        <dbReference type="EMBL" id="GAA4340771.1"/>
    </source>
</evidence>
<dbReference type="InterPro" id="IPR016071">
    <property type="entry name" value="Staphylococal_nuclease_OB-fold"/>
</dbReference>
<dbReference type="PANTHER" id="PTHR12302:SF3">
    <property type="entry name" value="SERINE_THREONINE-PROTEIN KINASE 31"/>
    <property type="match status" value="1"/>
</dbReference>
<feature type="domain" description="TNase-like" evidence="5">
    <location>
        <begin position="40"/>
        <end position="163"/>
    </location>
</feature>
<organism evidence="6 7">
    <name type="scientific">Mucilaginibacter gynuensis</name>
    <dbReference type="NCBI Taxonomy" id="1302236"/>
    <lineage>
        <taxon>Bacteria</taxon>
        <taxon>Pseudomonadati</taxon>
        <taxon>Bacteroidota</taxon>
        <taxon>Sphingobacteriia</taxon>
        <taxon>Sphingobacteriales</taxon>
        <taxon>Sphingobacteriaceae</taxon>
        <taxon>Mucilaginibacter</taxon>
    </lineage>
</organism>
<dbReference type="Gene3D" id="2.40.50.90">
    <property type="match status" value="1"/>
</dbReference>
<evidence type="ECO:0000313" key="7">
    <source>
        <dbReference type="Proteomes" id="UP001500582"/>
    </source>
</evidence>
<evidence type="ECO:0000259" key="5">
    <source>
        <dbReference type="PROSITE" id="PS50830"/>
    </source>
</evidence>
<dbReference type="InterPro" id="IPR035437">
    <property type="entry name" value="SNase_OB-fold_sf"/>
</dbReference>
<keyword evidence="1" id="KW-0540">Nuclease</keyword>
<dbReference type="PANTHER" id="PTHR12302">
    <property type="entry name" value="EBNA2 BINDING PROTEIN P100"/>
    <property type="match status" value="1"/>
</dbReference>